<dbReference type="EMBL" id="AP023359">
    <property type="protein sequence ID" value="BCJ64963.1"/>
    <property type="molecule type" value="Genomic_DNA"/>
</dbReference>
<dbReference type="Proteomes" id="UP000680866">
    <property type="component" value="Chromosome"/>
</dbReference>
<dbReference type="PANTHER" id="PTHR34473">
    <property type="entry name" value="UPF0699 TRANSMEMBRANE PROTEIN YDBS"/>
    <property type="match status" value="1"/>
</dbReference>
<accession>A0A810MZH3</accession>
<gene>
    <name evidence="3" type="ORF">Prubr_19840</name>
</gene>
<protein>
    <recommendedName>
        <fullName evidence="2">YdbS-like PH domain-containing protein</fullName>
    </recommendedName>
</protein>
<evidence type="ECO:0000259" key="2">
    <source>
        <dbReference type="Pfam" id="PF03703"/>
    </source>
</evidence>
<evidence type="ECO:0000313" key="3">
    <source>
        <dbReference type="EMBL" id="BCJ64963.1"/>
    </source>
</evidence>
<keyword evidence="1" id="KW-0472">Membrane</keyword>
<dbReference type="PANTHER" id="PTHR34473:SF3">
    <property type="entry name" value="TRANSMEMBRANE PROTEIN-RELATED"/>
    <property type="match status" value="1"/>
</dbReference>
<feature type="domain" description="YdbS-like PH" evidence="2">
    <location>
        <begin position="51"/>
        <end position="126"/>
    </location>
</feature>
<feature type="transmembrane region" description="Helical" evidence="1">
    <location>
        <begin position="27"/>
        <end position="49"/>
    </location>
</feature>
<dbReference type="InterPro" id="IPR005182">
    <property type="entry name" value="YdbS-like_PH"/>
</dbReference>
<name>A0A810MZH3_9ACTN</name>
<organism evidence="3 4">
    <name type="scientific">Polymorphospora rubra</name>
    <dbReference type="NCBI Taxonomy" id="338584"/>
    <lineage>
        <taxon>Bacteria</taxon>
        <taxon>Bacillati</taxon>
        <taxon>Actinomycetota</taxon>
        <taxon>Actinomycetes</taxon>
        <taxon>Micromonosporales</taxon>
        <taxon>Micromonosporaceae</taxon>
        <taxon>Polymorphospora</taxon>
    </lineage>
</organism>
<keyword evidence="1" id="KW-1133">Transmembrane helix</keyword>
<evidence type="ECO:0000256" key="1">
    <source>
        <dbReference type="SAM" id="Phobius"/>
    </source>
</evidence>
<dbReference type="KEGG" id="pry:Prubr_19840"/>
<reference evidence="3" key="1">
    <citation type="submission" date="2020-08" db="EMBL/GenBank/DDBJ databases">
        <title>Whole genome shotgun sequence of Polymorphospora rubra NBRC 101157.</title>
        <authorList>
            <person name="Komaki H."/>
            <person name="Tamura T."/>
        </authorList>
    </citation>
    <scope>NUCLEOTIDE SEQUENCE</scope>
    <source>
        <strain evidence="3">NBRC 101157</strain>
    </source>
</reference>
<keyword evidence="4" id="KW-1185">Reference proteome</keyword>
<feature type="transmembrane region" description="Helical" evidence="1">
    <location>
        <begin position="5"/>
        <end position="21"/>
    </location>
</feature>
<keyword evidence="1" id="KW-0812">Transmembrane</keyword>
<evidence type="ECO:0000313" key="4">
    <source>
        <dbReference type="Proteomes" id="UP000680866"/>
    </source>
</evidence>
<dbReference type="AlphaFoldDB" id="A0A810MZH3"/>
<sequence>MQAVVVSIPVLAPLLIVGLLVRPARQWLLLAAALVGVVALFYALVVPWIRYRVHRWEVTQDAVYTRRGWFLQQWRIAPISRIQTVDTVRGPIEQRFGLSTVTVTTASAKGAIKIEGLDRESAETLTHRLTEITQATPGDAT</sequence>
<proteinExistence type="predicted"/>
<dbReference type="Pfam" id="PF03703">
    <property type="entry name" value="bPH_2"/>
    <property type="match status" value="1"/>
</dbReference>